<dbReference type="OrthoDB" id="1932658at2759"/>
<dbReference type="OMA" id="NASTCRR"/>
<dbReference type="AlphaFoldDB" id="A0A200QC15"/>
<dbReference type="InParanoid" id="A0A200QC15"/>
<proteinExistence type="predicted"/>
<organism evidence="2 3">
    <name type="scientific">Macleaya cordata</name>
    <name type="common">Five-seeded plume-poppy</name>
    <name type="synonym">Bocconia cordata</name>
    <dbReference type="NCBI Taxonomy" id="56857"/>
    <lineage>
        <taxon>Eukaryota</taxon>
        <taxon>Viridiplantae</taxon>
        <taxon>Streptophyta</taxon>
        <taxon>Embryophyta</taxon>
        <taxon>Tracheophyta</taxon>
        <taxon>Spermatophyta</taxon>
        <taxon>Magnoliopsida</taxon>
        <taxon>Ranunculales</taxon>
        <taxon>Papaveraceae</taxon>
        <taxon>Papaveroideae</taxon>
        <taxon>Macleaya</taxon>
    </lineage>
</organism>
<sequence length="449" mass="49966">MLKHPDAINLPDLQIWNNAAFDNGTTDDQTAIKPSLCPLKPILLNGSETLKLNSSKENNTTSLCKSPVRTKSPLPIKPLHPNGATEVSQLKPIKLIFKQGLLVPSTTSKTEAEPINDDRKIDTEIEEIEAEISRLSSKLESLRLEKAEGKQKSKNPVVPKKFEKTPSSSTSAKIRQRGVSLGPSEIIAGIRSQYAGKHEKTPIQSAQNRRKSCFWKLPEIDEEKVPKQRGVRSSSLSPKSRQSVSKIQSSRQGFTTIGSKKTERKSDGILSSIQPKKLFKEEEKSVSAKKPIKNGRVVASRYNQIPVQPAGNLKQSELRKMSLPGMNRDNNSKGYSYKKRASLAGQFYEMGSGRNQITENQTKMPLEIRNEALCDKNLEDFPPPSILKIDDLLPRIRTIKSKNESPRDSGPPKRVADLIGRKSYFGAEEIDVSTSVCQALSFDDEEDHE</sequence>
<feature type="region of interest" description="Disordered" evidence="1">
    <location>
        <begin position="54"/>
        <end position="83"/>
    </location>
</feature>
<evidence type="ECO:0000256" key="1">
    <source>
        <dbReference type="SAM" id="MobiDB-lite"/>
    </source>
</evidence>
<accession>A0A200QC15</accession>
<dbReference type="STRING" id="56857.A0A200QC15"/>
<feature type="compositionally biased region" description="Polar residues" evidence="1">
    <location>
        <begin position="54"/>
        <end position="64"/>
    </location>
</feature>
<dbReference type="PANTHER" id="PTHR36386">
    <property type="entry name" value="OS06G0683900 PROTEIN"/>
    <property type="match status" value="1"/>
</dbReference>
<feature type="region of interest" description="Disordered" evidence="1">
    <location>
        <begin position="146"/>
        <end position="178"/>
    </location>
</feature>
<name>A0A200QC15_MACCD</name>
<gene>
    <name evidence="2" type="ORF">BVC80_1433g55</name>
</gene>
<dbReference type="PANTHER" id="PTHR36386:SF1">
    <property type="entry name" value="OS06G0683900 PROTEIN"/>
    <property type="match status" value="1"/>
</dbReference>
<protein>
    <submittedName>
        <fullName evidence="2">Uncharacterized protein</fullName>
    </submittedName>
</protein>
<evidence type="ECO:0000313" key="3">
    <source>
        <dbReference type="Proteomes" id="UP000195402"/>
    </source>
</evidence>
<comment type="caution">
    <text evidence="2">The sequence shown here is derived from an EMBL/GenBank/DDBJ whole genome shotgun (WGS) entry which is preliminary data.</text>
</comment>
<dbReference type="EMBL" id="MVGT01002390">
    <property type="protein sequence ID" value="OVA08004.1"/>
    <property type="molecule type" value="Genomic_DNA"/>
</dbReference>
<reference evidence="2 3" key="1">
    <citation type="journal article" date="2017" name="Mol. Plant">
        <title>The Genome of Medicinal Plant Macleaya cordata Provides New Insights into Benzylisoquinoline Alkaloids Metabolism.</title>
        <authorList>
            <person name="Liu X."/>
            <person name="Liu Y."/>
            <person name="Huang P."/>
            <person name="Ma Y."/>
            <person name="Qing Z."/>
            <person name="Tang Q."/>
            <person name="Cao H."/>
            <person name="Cheng P."/>
            <person name="Zheng Y."/>
            <person name="Yuan Z."/>
            <person name="Zhou Y."/>
            <person name="Liu J."/>
            <person name="Tang Z."/>
            <person name="Zhuo Y."/>
            <person name="Zhang Y."/>
            <person name="Yu L."/>
            <person name="Huang J."/>
            <person name="Yang P."/>
            <person name="Peng Q."/>
            <person name="Zhang J."/>
            <person name="Jiang W."/>
            <person name="Zhang Z."/>
            <person name="Lin K."/>
            <person name="Ro D.K."/>
            <person name="Chen X."/>
            <person name="Xiong X."/>
            <person name="Shang Y."/>
            <person name="Huang S."/>
            <person name="Zeng J."/>
        </authorList>
    </citation>
    <scope>NUCLEOTIDE SEQUENCE [LARGE SCALE GENOMIC DNA]</scope>
    <source>
        <strain evidence="3">cv. BLH2017</strain>
        <tissue evidence="2">Root</tissue>
    </source>
</reference>
<dbReference type="Proteomes" id="UP000195402">
    <property type="component" value="Unassembled WGS sequence"/>
</dbReference>
<feature type="compositionally biased region" description="Low complexity" evidence="1">
    <location>
        <begin position="233"/>
        <end position="245"/>
    </location>
</feature>
<keyword evidence="3" id="KW-1185">Reference proteome</keyword>
<evidence type="ECO:0000313" key="2">
    <source>
        <dbReference type="EMBL" id="OVA08004.1"/>
    </source>
</evidence>
<dbReference type="FunCoup" id="A0A200QC15">
    <property type="interactions" value="256"/>
</dbReference>
<feature type="compositionally biased region" description="Polar residues" evidence="1">
    <location>
        <begin position="246"/>
        <end position="259"/>
    </location>
</feature>
<feature type="region of interest" description="Disordered" evidence="1">
    <location>
        <begin position="224"/>
        <end position="269"/>
    </location>
</feature>